<reference evidence="4 5" key="1">
    <citation type="submission" date="2016-01" db="EMBL/GenBank/DDBJ databases">
        <title>Draft genome sequences of Microbacterium laevaniformans LCDC 91-0039 and the type strain of Microbacterium hominis LCDC 84-209.</title>
        <authorList>
            <person name="Bernier A.-M."/>
            <person name="Bernard K."/>
        </authorList>
    </citation>
    <scope>NUCLEOTIDE SEQUENCE [LARGE SCALE GENOMIC DNA]</scope>
    <source>
        <strain evidence="4 5">LCDC 91-0039</strain>
    </source>
</reference>
<sequence>MTDLLERPAETSPLTDPVDEETRTGRWKWVVAGIAVILVPIMVFAAYTMFLMSMLGSGGGTASSCTVSAGGVATELTVTTSGGSTRTLTATELGHAATILAVARSLGVSERGQQIAMMTALQESGLKMYANSSVPASLDYPHDAVGSDHDSVNFFQQRVSGWGSVKDLMDPTYAARAFFGGPDGPNEGSPRGLLDIPGWESMSLGEAAQTVQVSAFPDAYDKWEGAAQQIISSVGGSVSCDSSVLVGQAAYPLSPGFNMTSGYGPRDIDVPNASTWHVAIDLQHWPNPCGDPVYAILPGTVVLSSDLWLSVKHPDGFIVSYLHMYKSQRLVDVGDQITAGQQIGVTGNVPPSGGCHLDLRINKNGTTNPAVAGLQEAPALGAPAQYAGYVNPEEFLRLYGIEICPPDSCRRP</sequence>
<dbReference type="PANTHER" id="PTHR21666:SF270">
    <property type="entry name" value="MUREIN HYDROLASE ACTIVATOR ENVC"/>
    <property type="match status" value="1"/>
</dbReference>
<organism evidence="4 5">
    <name type="scientific">Microbacterium laevaniformans</name>
    <dbReference type="NCBI Taxonomy" id="36807"/>
    <lineage>
        <taxon>Bacteria</taxon>
        <taxon>Bacillati</taxon>
        <taxon>Actinomycetota</taxon>
        <taxon>Actinomycetes</taxon>
        <taxon>Micrococcales</taxon>
        <taxon>Microbacteriaceae</taxon>
        <taxon>Microbacterium</taxon>
    </lineage>
</organism>
<feature type="region of interest" description="Disordered" evidence="1">
    <location>
        <begin position="1"/>
        <end position="20"/>
    </location>
</feature>
<evidence type="ECO:0000313" key="4">
    <source>
        <dbReference type="EMBL" id="KXZ58759.1"/>
    </source>
</evidence>
<dbReference type="GO" id="GO:0004222">
    <property type="term" value="F:metalloendopeptidase activity"/>
    <property type="evidence" value="ECO:0007669"/>
    <property type="project" value="TreeGrafter"/>
</dbReference>
<feature type="transmembrane region" description="Helical" evidence="2">
    <location>
        <begin position="29"/>
        <end position="50"/>
    </location>
</feature>
<evidence type="ECO:0000259" key="3">
    <source>
        <dbReference type="Pfam" id="PF01551"/>
    </source>
</evidence>
<evidence type="ECO:0000313" key="5">
    <source>
        <dbReference type="Proteomes" id="UP000075357"/>
    </source>
</evidence>
<dbReference type="SUPFAM" id="SSF51261">
    <property type="entry name" value="Duplicated hybrid motif"/>
    <property type="match status" value="1"/>
</dbReference>
<dbReference type="InterPro" id="IPR016047">
    <property type="entry name" value="M23ase_b-sheet_dom"/>
</dbReference>
<keyword evidence="5" id="KW-1185">Reference proteome</keyword>
<dbReference type="PATRIC" id="fig|36807.3.peg.2505"/>
<dbReference type="Gene3D" id="2.70.70.10">
    <property type="entry name" value="Glucose Permease (Domain IIA)"/>
    <property type="match status" value="1"/>
</dbReference>
<protein>
    <submittedName>
        <fullName evidence="4">Putative peptidase</fullName>
    </submittedName>
</protein>
<dbReference type="InterPro" id="IPR011055">
    <property type="entry name" value="Dup_hybrid_motif"/>
</dbReference>
<evidence type="ECO:0000256" key="2">
    <source>
        <dbReference type="SAM" id="Phobius"/>
    </source>
</evidence>
<comment type="caution">
    <text evidence="4">The sequence shown here is derived from an EMBL/GenBank/DDBJ whole genome shotgun (WGS) entry which is preliminary data.</text>
</comment>
<name>A0A150H9I8_9MICO</name>
<dbReference type="STRING" id="36807.Mlaev_02462"/>
<feature type="domain" description="M23ase beta-sheet core" evidence="3">
    <location>
        <begin position="287"/>
        <end position="366"/>
    </location>
</feature>
<dbReference type="RefSeq" id="WP_061683606.1">
    <property type="nucleotide sequence ID" value="NZ_LRAD01000053.1"/>
</dbReference>
<proteinExistence type="predicted"/>
<dbReference type="EMBL" id="LRAD01000053">
    <property type="protein sequence ID" value="KXZ58759.1"/>
    <property type="molecule type" value="Genomic_DNA"/>
</dbReference>
<keyword evidence="2" id="KW-0812">Transmembrane</keyword>
<dbReference type="AlphaFoldDB" id="A0A150H9I8"/>
<keyword evidence="2" id="KW-0472">Membrane</keyword>
<dbReference type="Pfam" id="PF01551">
    <property type="entry name" value="Peptidase_M23"/>
    <property type="match status" value="1"/>
</dbReference>
<gene>
    <name evidence="4" type="ORF">Mlaev_02462</name>
</gene>
<dbReference type="PANTHER" id="PTHR21666">
    <property type="entry name" value="PEPTIDASE-RELATED"/>
    <property type="match status" value="1"/>
</dbReference>
<keyword evidence="2" id="KW-1133">Transmembrane helix</keyword>
<dbReference type="Proteomes" id="UP000075357">
    <property type="component" value="Unassembled WGS sequence"/>
</dbReference>
<dbReference type="CDD" id="cd12797">
    <property type="entry name" value="M23_peptidase"/>
    <property type="match status" value="1"/>
</dbReference>
<dbReference type="InterPro" id="IPR050570">
    <property type="entry name" value="Cell_wall_metabolism_enzyme"/>
</dbReference>
<accession>A0A150H9I8</accession>
<evidence type="ECO:0000256" key="1">
    <source>
        <dbReference type="SAM" id="MobiDB-lite"/>
    </source>
</evidence>